<evidence type="ECO:0000313" key="1">
    <source>
        <dbReference type="EMBL" id="PWN51761.1"/>
    </source>
</evidence>
<accession>A0ACD0P135</accession>
<proteinExistence type="predicted"/>
<organism evidence="1 2">
    <name type="scientific">Violaceomyces palustris</name>
    <dbReference type="NCBI Taxonomy" id="1673888"/>
    <lineage>
        <taxon>Eukaryota</taxon>
        <taxon>Fungi</taxon>
        <taxon>Dikarya</taxon>
        <taxon>Basidiomycota</taxon>
        <taxon>Ustilaginomycotina</taxon>
        <taxon>Ustilaginomycetes</taxon>
        <taxon>Violaceomycetales</taxon>
        <taxon>Violaceomycetaceae</taxon>
        <taxon>Violaceomyces</taxon>
    </lineage>
</organism>
<dbReference type="EMBL" id="KZ819819">
    <property type="protein sequence ID" value="PWN51761.1"/>
    <property type="molecule type" value="Genomic_DNA"/>
</dbReference>
<keyword evidence="2" id="KW-1185">Reference proteome</keyword>
<sequence>MFVYTVQYIQCTVCTDRHIHVRTSVCVSRIFEITNPCVASLNFVPSSLAPHFTIQPTGANRERKVNYQPEGKTPALDRTLSPSPFDGRSQSSRNSDPSAILPPVLPIRHIHGLHTLLSRLESPLLPCHQSQHPPRALLFSSFPHSLPQLPHSSFGPPPPPFNFHLPTLSRGSTGDPTILPLYHQSNFLSKRVALVTRITKQFVTSNAADLEGRVDIL</sequence>
<protein>
    <submittedName>
        <fullName evidence="1">Uncharacterized protein</fullName>
    </submittedName>
</protein>
<dbReference type="Proteomes" id="UP000245626">
    <property type="component" value="Unassembled WGS sequence"/>
</dbReference>
<evidence type="ECO:0000313" key="2">
    <source>
        <dbReference type="Proteomes" id="UP000245626"/>
    </source>
</evidence>
<name>A0ACD0P135_9BASI</name>
<reference evidence="1 2" key="1">
    <citation type="journal article" date="2018" name="Mol. Biol. Evol.">
        <title>Broad Genomic Sampling Reveals a Smut Pathogenic Ancestry of the Fungal Clade Ustilaginomycotina.</title>
        <authorList>
            <person name="Kijpornyongpan T."/>
            <person name="Mondo S.J."/>
            <person name="Barry K."/>
            <person name="Sandor L."/>
            <person name="Lee J."/>
            <person name="Lipzen A."/>
            <person name="Pangilinan J."/>
            <person name="LaButti K."/>
            <person name="Hainaut M."/>
            <person name="Henrissat B."/>
            <person name="Grigoriev I.V."/>
            <person name="Spatafora J.W."/>
            <person name="Aime M.C."/>
        </authorList>
    </citation>
    <scope>NUCLEOTIDE SEQUENCE [LARGE SCALE GENOMIC DNA]</scope>
    <source>
        <strain evidence="1 2">SA 807</strain>
    </source>
</reference>
<gene>
    <name evidence="1" type="ORF">IE53DRAFT_37491</name>
</gene>